<feature type="compositionally biased region" description="Basic and acidic residues" evidence="1">
    <location>
        <begin position="77"/>
        <end position="115"/>
    </location>
</feature>
<sequence length="115" mass="13090">MDNESKNCHPHARYAYSVDSYALRGRSNHRCLEDAAVGRLQSVDLLPFPLPPPPDSFVQKPNNIIDALADELSDSSRTVREPEELVFRKDPESPHDDLESETEMDRRSFDARLPV</sequence>
<reference evidence="2" key="1">
    <citation type="submission" date="2022-07" db="EMBL/GenBank/DDBJ databases">
        <title>Genome Sequence of Physisporinus lineatus.</title>
        <authorList>
            <person name="Buettner E."/>
        </authorList>
    </citation>
    <scope>NUCLEOTIDE SEQUENCE</scope>
    <source>
        <strain evidence="2">VT162</strain>
    </source>
</reference>
<feature type="region of interest" description="Disordered" evidence="1">
    <location>
        <begin position="70"/>
        <end position="115"/>
    </location>
</feature>
<protein>
    <submittedName>
        <fullName evidence="2">Uncharacterized protein</fullName>
    </submittedName>
</protein>
<accession>A0AAD5VCZ2</accession>
<gene>
    <name evidence="2" type="ORF">NLI96_g105</name>
</gene>
<dbReference type="EMBL" id="JANAWD010000002">
    <property type="protein sequence ID" value="KAJ3492227.1"/>
    <property type="molecule type" value="Genomic_DNA"/>
</dbReference>
<dbReference type="Proteomes" id="UP001212997">
    <property type="component" value="Unassembled WGS sequence"/>
</dbReference>
<evidence type="ECO:0000313" key="3">
    <source>
        <dbReference type="Proteomes" id="UP001212997"/>
    </source>
</evidence>
<evidence type="ECO:0000313" key="2">
    <source>
        <dbReference type="EMBL" id="KAJ3492227.1"/>
    </source>
</evidence>
<organism evidence="2 3">
    <name type="scientific">Meripilus lineatus</name>
    <dbReference type="NCBI Taxonomy" id="2056292"/>
    <lineage>
        <taxon>Eukaryota</taxon>
        <taxon>Fungi</taxon>
        <taxon>Dikarya</taxon>
        <taxon>Basidiomycota</taxon>
        <taxon>Agaricomycotina</taxon>
        <taxon>Agaricomycetes</taxon>
        <taxon>Polyporales</taxon>
        <taxon>Meripilaceae</taxon>
        <taxon>Meripilus</taxon>
    </lineage>
</organism>
<proteinExistence type="predicted"/>
<dbReference type="AlphaFoldDB" id="A0AAD5VCZ2"/>
<evidence type="ECO:0000256" key="1">
    <source>
        <dbReference type="SAM" id="MobiDB-lite"/>
    </source>
</evidence>
<comment type="caution">
    <text evidence="2">The sequence shown here is derived from an EMBL/GenBank/DDBJ whole genome shotgun (WGS) entry which is preliminary data.</text>
</comment>
<name>A0AAD5VCZ2_9APHY</name>
<keyword evidence="3" id="KW-1185">Reference proteome</keyword>